<accession>A0AAV6ZVT4</accession>
<proteinExistence type="predicted"/>
<organism evidence="2 3">
    <name type="scientific">Engystomops pustulosus</name>
    <name type="common">Tungara frog</name>
    <name type="synonym">Physalaemus pustulosus</name>
    <dbReference type="NCBI Taxonomy" id="76066"/>
    <lineage>
        <taxon>Eukaryota</taxon>
        <taxon>Metazoa</taxon>
        <taxon>Chordata</taxon>
        <taxon>Craniata</taxon>
        <taxon>Vertebrata</taxon>
        <taxon>Euteleostomi</taxon>
        <taxon>Amphibia</taxon>
        <taxon>Batrachia</taxon>
        <taxon>Anura</taxon>
        <taxon>Neobatrachia</taxon>
        <taxon>Hyloidea</taxon>
        <taxon>Leptodactylidae</taxon>
        <taxon>Leiuperinae</taxon>
        <taxon>Engystomops</taxon>
    </lineage>
</organism>
<gene>
    <name evidence="2" type="ORF">GDO81_021140</name>
</gene>
<dbReference type="Proteomes" id="UP000824782">
    <property type="component" value="Unassembled WGS sequence"/>
</dbReference>
<dbReference type="EMBL" id="WNYA01000028">
    <property type="protein sequence ID" value="KAG8550761.1"/>
    <property type="molecule type" value="Genomic_DNA"/>
</dbReference>
<evidence type="ECO:0000256" key="1">
    <source>
        <dbReference type="SAM" id="MobiDB-lite"/>
    </source>
</evidence>
<keyword evidence="3" id="KW-1185">Reference proteome</keyword>
<comment type="caution">
    <text evidence="2">The sequence shown here is derived from an EMBL/GenBank/DDBJ whole genome shotgun (WGS) entry which is preliminary data.</text>
</comment>
<sequence>MMMEDHQPLTSPDGSSQRNPPGTCSSLKNSEDCPEDAEQNVPRDHQESCGGRRSGEEIPSSVTEEGSKRKGRSRRRPPSSPCGKVEDNQSHLSRKEGNHGDKRKIFM</sequence>
<protein>
    <submittedName>
        <fullName evidence="2">Uncharacterized protein</fullName>
    </submittedName>
</protein>
<dbReference type="AlphaFoldDB" id="A0AAV6ZVT4"/>
<evidence type="ECO:0000313" key="2">
    <source>
        <dbReference type="EMBL" id="KAG8550761.1"/>
    </source>
</evidence>
<feature type="region of interest" description="Disordered" evidence="1">
    <location>
        <begin position="1"/>
        <end position="107"/>
    </location>
</feature>
<reference evidence="2" key="1">
    <citation type="thesis" date="2020" institute="ProQuest LLC" country="789 East Eisenhower Parkway, Ann Arbor, MI, USA">
        <title>Comparative Genomics and Chromosome Evolution.</title>
        <authorList>
            <person name="Mudd A.B."/>
        </authorList>
    </citation>
    <scope>NUCLEOTIDE SEQUENCE</scope>
    <source>
        <strain evidence="2">237g6f4</strain>
        <tissue evidence="2">Blood</tissue>
    </source>
</reference>
<evidence type="ECO:0000313" key="3">
    <source>
        <dbReference type="Proteomes" id="UP000824782"/>
    </source>
</evidence>
<name>A0AAV6ZVT4_ENGPU</name>
<feature type="compositionally biased region" description="Polar residues" evidence="1">
    <location>
        <begin position="8"/>
        <end position="28"/>
    </location>
</feature>
<feature type="compositionally biased region" description="Basic and acidic residues" evidence="1">
    <location>
        <begin position="84"/>
        <end position="107"/>
    </location>
</feature>